<gene>
    <name evidence="3" type="primary">RTTN</name>
    <name evidence="3" type="synonym">rttn</name>
</gene>
<evidence type="ECO:0000259" key="2">
    <source>
        <dbReference type="Pfam" id="PF14726"/>
    </source>
</evidence>
<dbReference type="GeneTree" id="ENSGT00640000091535"/>
<dbReference type="InterPro" id="IPR030791">
    <property type="entry name" value="Rotatin"/>
</dbReference>
<dbReference type="Pfam" id="PF14726">
    <property type="entry name" value="RTTN_N"/>
    <property type="match status" value="1"/>
</dbReference>
<evidence type="ECO:0000313" key="4">
    <source>
        <dbReference type="Proteomes" id="UP000472277"/>
    </source>
</evidence>
<proteinExistence type="predicted"/>
<dbReference type="GO" id="GO:0010457">
    <property type="term" value="P:centriole-centriole cohesion"/>
    <property type="evidence" value="ECO:0007669"/>
    <property type="project" value="TreeGrafter"/>
</dbReference>
<organism evidence="3 4">
    <name type="scientific">Salmo trutta</name>
    <name type="common">Brown trout</name>
    <dbReference type="NCBI Taxonomy" id="8032"/>
    <lineage>
        <taxon>Eukaryota</taxon>
        <taxon>Metazoa</taxon>
        <taxon>Chordata</taxon>
        <taxon>Craniata</taxon>
        <taxon>Vertebrata</taxon>
        <taxon>Euteleostomi</taxon>
        <taxon>Actinopterygii</taxon>
        <taxon>Neopterygii</taxon>
        <taxon>Teleostei</taxon>
        <taxon>Protacanthopterygii</taxon>
        <taxon>Salmoniformes</taxon>
        <taxon>Salmonidae</taxon>
        <taxon>Salmoninae</taxon>
        <taxon>Salmo</taxon>
    </lineage>
</organism>
<evidence type="ECO:0000313" key="3">
    <source>
        <dbReference type="Ensembl" id="ENSSTUP00000002463.1"/>
    </source>
</evidence>
<dbReference type="Ensembl" id="ENSSTUT00000002629.1">
    <property type="protein sequence ID" value="ENSSTUP00000002463.1"/>
    <property type="gene ID" value="ENSSTUG00000001248.1"/>
</dbReference>
<dbReference type="InterPro" id="IPR016024">
    <property type="entry name" value="ARM-type_fold"/>
</dbReference>
<feature type="region of interest" description="Disordered" evidence="1">
    <location>
        <begin position="252"/>
        <end position="316"/>
    </location>
</feature>
<evidence type="ECO:0000256" key="1">
    <source>
        <dbReference type="SAM" id="MobiDB-lite"/>
    </source>
</evidence>
<dbReference type="InterPro" id="IPR029249">
    <property type="entry name" value="Rotatin_N"/>
</dbReference>
<reference evidence="3" key="2">
    <citation type="submission" date="2025-09" db="UniProtKB">
        <authorList>
            <consortium name="Ensembl"/>
        </authorList>
    </citation>
    <scope>IDENTIFICATION</scope>
</reference>
<name>A0A673W0J9_SALTR</name>
<reference evidence="3" key="1">
    <citation type="submission" date="2025-08" db="UniProtKB">
        <authorList>
            <consortium name="Ensembl"/>
        </authorList>
    </citation>
    <scope>IDENTIFICATION</scope>
</reference>
<dbReference type="GO" id="GO:0007099">
    <property type="term" value="P:centriole replication"/>
    <property type="evidence" value="ECO:0007669"/>
    <property type="project" value="TreeGrafter"/>
</dbReference>
<dbReference type="Proteomes" id="UP000472277">
    <property type="component" value="Chromosome 2"/>
</dbReference>
<dbReference type="PANTHER" id="PTHR31691">
    <property type="entry name" value="ROTATIN"/>
    <property type="match status" value="1"/>
</dbReference>
<dbReference type="SUPFAM" id="SSF48371">
    <property type="entry name" value="ARM repeat"/>
    <property type="match status" value="2"/>
</dbReference>
<dbReference type="Gene3D" id="1.25.10.10">
    <property type="entry name" value="Leucine-rich Repeat Variant"/>
    <property type="match status" value="1"/>
</dbReference>
<dbReference type="GO" id="GO:0005814">
    <property type="term" value="C:centriole"/>
    <property type="evidence" value="ECO:0007669"/>
    <property type="project" value="TreeGrafter"/>
</dbReference>
<sequence length="2003" mass="220905">MELSPLIKKIGHSLAEIRVRALKSIICKLDHSLLSVSDLVQEKMLFVYLLEWFNFPEVPMQEEVLQLISTLSKHPTAAQMLRDVGAVEFLTQLSPNVEPRLRAIIDGIFDLLFQLPELLPAFLSYYPETSLSPLPLVIDPLQCLKFSTFPWLALTTTDQHILSSNESSLRSNNHNLVRTTCELLRDVIMQDFPAEIFLQRPSIVQNLLSILRLTPGESEAGYLRLQAVACLQQLCVGLRRRLRFHRDPSFYSAKQDPVSQNSSLSYSQEVHGGGAQRSLASSPGGECFPRPSVVGRNGQRPRGDGQDGDAASNRSVSVAQAFRQTAPSPADAAQLELPDLGVEDVLELQLQQLSLAQFTVATMEHAIPLLRTDGVRVFRGVCELLCEAVVLLRDGVCDLVWDDTSLVGMEEKLKITMETLGDIMTYHESCSSDCPESSLVQHRLAYVATAVFTIRLLQTILPLEKASGHLPESAVAVLLSLCLDRPFSLAYPNMAEAAVAYLEQVNPEGHDLYRRTSRAALWMESTCMFLKETQQQGDKNWLELLELADQAIDGLPYHQHLPIVKECIHICSYLWKFEQASPLLQTESQRVLLKLLTHPLLPVKTETYTCTLNVVKDCLGVQNVVKPVSSACSGVNFLLHPKVLYQISAFGLQDPIGKVNSAAKNILLFLLKCPLMMTASTWDRFNQALYPVIPILQSYAGTEDALGNCVLLISEVSNEVRDGVFPSTAKLRAALRLLFTKEPEVRVAAVQHLLSHLTSVEGATTVRPTLEGPVLSSLPSLFCLNNTLDINLDSSNRSFLKVESVEKLFSILTSDTVDLTLRRSAAEQLAVVLQGDVALHILHTILLGLENKGDVSEVAVLMCLLLFDEIATVEVYSLPFQAASHHAVSPYCSVLPPYSDLLSLTPAKENLQLAWNTAWHSGIDNLLEDQNNSIITRHILLSLSTLSQVLSLRATHLPSGLQDCVQDIVMAAGHASVSSALSRLRLHLLIDRMAITDTHTHSCRDTLRTLTWQPAIARFVQVCPACVEDERLLVDVIAFLSAYFKQSHLESEDKDLCWILELLLKQETNSLLDLLLGEESQTHTLTHTVSQRETEELVELRAQINQRLQRELTGFINTLLHRLTHSTDRFCLALAGPFESQLAVRFLRCLRVSDTPRFYGLPSLERNLLGMVSLTAQPGWSSHCPTMEPQSLCTKYLSGLLEVISSFYVEWGGNSMSFMGKGVTKNAVICLLHLSHEMMAQNKDKEVGSDDPSGSQLGLAWLIPLWVDRDPEVRFASLGVGSALSSVPSGCQSLSSSCQNISGGLWGTLLNILLDQQESTMVRREAVFILQNLLVMPMPATADQVTDSTWQSPCVHDESSGVCLVGLQALQALLYHCQFFQHTALMATACYRGRYTFDLKPSARDPESELKEPSHAQFFISRPTMTKNLYIQTMPLHTPIFGMVHVSTPICPVHLCSSFLYCRSVTQTAMLISAPLFYSAGQSDTDTIDSVLSQDSRLADPAADPTCVIVTPDLLSALCGLLANLLAVLPEFTLSSLTHNVCTYQFVCVSLVPQVLTLLKFLSSFSKFLKSCFILSSDLIGQMDFLKPLLANLFTVLTLDTKDLGKNLVFGIGMILNLTIDTTYPWSGYYTLGVIVVMIDRSFSLSLCMCVAGLIDSCVEQMKLLHSHLHMESVRPGRGRRKVSLYTLNNNYPIGWILCVSPQAVATDCRLAAVLHALWPWFLLDDAAMEAVLELLCVYTANCTTGVSCSSLCCGLASGPRGPPGGSLMHCVMKLASGVAPDNSPVQQLAFSLLANLAINKDCKGVLHKSNFLQPFLSLPVPKPGNKTGPGAGGLLGLWLRLLLSVSFGEDGQLSVLRLTGALDLLADLAATQPQRYRHYSNGSRPITTTDNALLILHNVCFSSANKPKVLANDKAMRVLVSCLDSKEAEVRSIGASALWALLHNYQKAKTTLKCPSVRLRVHEAYKVAKKGKRFTFNAEKNPDIMNTYLLKCLENLIQLLNT</sequence>
<dbReference type="GO" id="GO:0005813">
    <property type="term" value="C:centrosome"/>
    <property type="evidence" value="ECO:0007669"/>
    <property type="project" value="InterPro"/>
</dbReference>
<feature type="compositionally biased region" description="Polar residues" evidence="1">
    <location>
        <begin position="257"/>
        <end position="268"/>
    </location>
</feature>
<accession>A0A673W0J9</accession>
<keyword evidence="4" id="KW-1185">Reference proteome</keyword>
<dbReference type="PANTHER" id="PTHR31691:SF1">
    <property type="entry name" value="ROTATIN"/>
    <property type="match status" value="1"/>
</dbReference>
<dbReference type="GO" id="GO:0036064">
    <property type="term" value="C:ciliary basal body"/>
    <property type="evidence" value="ECO:0007669"/>
    <property type="project" value="InterPro"/>
</dbReference>
<protein>
    <submittedName>
        <fullName evidence="3">Rotatin</fullName>
    </submittedName>
</protein>
<feature type="domain" description="Rotatin N-terminal" evidence="2">
    <location>
        <begin position="16"/>
        <end position="110"/>
    </location>
</feature>
<dbReference type="GO" id="GO:0032053">
    <property type="term" value="P:ciliary basal body organization"/>
    <property type="evidence" value="ECO:0007669"/>
    <property type="project" value="TreeGrafter"/>
</dbReference>
<dbReference type="InterPro" id="IPR011989">
    <property type="entry name" value="ARM-like"/>
</dbReference>